<dbReference type="InterPro" id="IPR048366">
    <property type="entry name" value="TNP-like_GBD"/>
</dbReference>
<dbReference type="InterPro" id="IPR048365">
    <property type="entry name" value="TNP-like_RNaseH_N"/>
</dbReference>
<feature type="domain" description="Transposable element P transposase-like RNase H" evidence="1">
    <location>
        <begin position="1"/>
        <end position="65"/>
    </location>
</feature>
<dbReference type="EMBL" id="JASPKY010000166">
    <property type="protein sequence ID" value="KAK9728876.1"/>
    <property type="molecule type" value="Genomic_DNA"/>
</dbReference>
<evidence type="ECO:0000259" key="1">
    <source>
        <dbReference type="Pfam" id="PF21787"/>
    </source>
</evidence>
<dbReference type="Proteomes" id="UP001458880">
    <property type="component" value="Unassembled WGS sequence"/>
</dbReference>
<organism evidence="3 4">
    <name type="scientific">Popillia japonica</name>
    <name type="common">Japanese beetle</name>
    <dbReference type="NCBI Taxonomy" id="7064"/>
    <lineage>
        <taxon>Eukaryota</taxon>
        <taxon>Metazoa</taxon>
        <taxon>Ecdysozoa</taxon>
        <taxon>Arthropoda</taxon>
        <taxon>Hexapoda</taxon>
        <taxon>Insecta</taxon>
        <taxon>Pterygota</taxon>
        <taxon>Neoptera</taxon>
        <taxon>Endopterygota</taxon>
        <taxon>Coleoptera</taxon>
        <taxon>Polyphaga</taxon>
        <taxon>Scarabaeiformia</taxon>
        <taxon>Scarabaeidae</taxon>
        <taxon>Rutelinae</taxon>
        <taxon>Popillia</taxon>
    </lineage>
</organism>
<sequence length="305" mass="34526">MFMLKSIFGKWKQPIAYSFCEGTTKTPVLIRTIKEIVRAVHQTGLQIVAVVCDQAATNVAAINSLVNDTKADYLRKGSELRDRIIEVDGHQIIPIYDPPHLLKGISNNFLTKNILYKNKKEKTCVAKWQHIINAYIIDNPCGRLRLMKNLTDQHVYPAKIKKMKVSCCSQVFSNRVASGITRMSLDGSRSVDGSVSMEKDTLQTADLLLFFDDLFNSINGNTRYPTQGKILRSAVSNTSRHLRFWNEAIVMLKNMSFITLDGKQKSLPPSLKNWIITLEGFTLLQKKLQTLGFTYFLPRSIPSIP</sequence>
<evidence type="ECO:0000259" key="2">
    <source>
        <dbReference type="Pfam" id="PF21788"/>
    </source>
</evidence>
<evidence type="ECO:0000313" key="4">
    <source>
        <dbReference type="Proteomes" id="UP001458880"/>
    </source>
</evidence>
<evidence type="ECO:0008006" key="5">
    <source>
        <dbReference type="Google" id="ProtNLM"/>
    </source>
</evidence>
<evidence type="ECO:0000313" key="3">
    <source>
        <dbReference type="EMBL" id="KAK9728876.1"/>
    </source>
</evidence>
<proteinExistence type="predicted"/>
<gene>
    <name evidence="3" type="ORF">QE152_g16968</name>
</gene>
<reference evidence="3 4" key="1">
    <citation type="journal article" date="2024" name="BMC Genomics">
        <title>De novo assembly and annotation of Popillia japonica's genome with initial clues to its potential as an invasive pest.</title>
        <authorList>
            <person name="Cucini C."/>
            <person name="Boschi S."/>
            <person name="Funari R."/>
            <person name="Cardaioli E."/>
            <person name="Iannotti N."/>
            <person name="Marturano G."/>
            <person name="Paoli F."/>
            <person name="Bruttini M."/>
            <person name="Carapelli A."/>
            <person name="Frati F."/>
            <person name="Nardi F."/>
        </authorList>
    </citation>
    <scope>NUCLEOTIDE SEQUENCE [LARGE SCALE GENOMIC DNA]</scope>
    <source>
        <strain evidence="3">DMR45628</strain>
    </source>
</reference>
<dbReference type="Pfam" id="PF21787">
    <property type="entry name" value="TNP-like_RNaseH_N"/>
    <property type="match status" value="1"/>
</dbReference>
<name>A0AAW1L4L2_POPJA</name>
<protein>
    <recommendedName>
        <fullName evidence="5">Transposable element P transposase</fullName>
    </recommendedName>
</protein>
<comment type="caution">
    <text evidence="3">The sequence shown here is derived from an EMBL/GenBank/DDBJ whole genome shotgun (WGS) entry which is preliminary data.</text>
</comment>
<accession>A0AAW1L4L2</accession>
<dbReference type="Pfam" id="PF21788">
    <property type="entry name" value="TNP-like_GBD"/>
    <property type="match status" value="1"/>
</dbReference>
<feature type="domain" description="Transposable element P transposase-like GTP-binding insertion" evidence="2">
    <location>
        <begin position="100"/>
        <end position="225"/>
    </location>
</feature>
<keyword evidence="4" id="KW-1185">Reference proteome</keyword>
<dbReference type="AlphaFoldDB" id="A0AAW1L4L2"/>